<keyword evidence="2" id="KW-1185">Reference proteome</keyword>
<organism evidence="1 2">
    <name type="scientific">Brassica cretica</name>
    <name type="common">Mustard</name>
    <dbReference type="NCBI Taxonomy" id="69181"/>
    <lineage>
        <taxon>Eukaryota</taxon>
        <taxon>Viridiplantae</taxon>
        <taxon>Streptophyta</taxon>
        <taxon>Embryophyta</taxon>
        <taxon>Tracheophyta</taxon>
        <taxon>Spermatophyta</taxon>
        <taxon>Magnoliopsida</taxon>
        <taxon>eudicotyledons</taxon>
        <taxon>Gunneridae</taxon>
        <taxon>Pentapetalae</taxon>
        <taxon>rosids</taxon>
        <taxon>malvids</taxon>
        <taxon>Brassicales</taxon>
        <taxon>Brassicaceae</taxon>
        <taxon>Brassiceae</taxon>
        <taxon>Brassica</taxon>
    </lineage>
</organism>
<name>A0ABQ7DHJ8_BRACR</name>
<comment type="caution">
    <text evidence="1">The sequence shown here is derived from an EMBL/GenBank/DDBJ whole genome shotgun (WGS) entry which is preliminary data.</text>
</comment>
<evidence type="ECO:0000313" key="1">
    <source>
        <dbReference type="EMBL" id="KAF3576401.1"/>
    </source>
</evidence>
<dbReference type="Proteomes" id="UP000266723">
    <property type="component" value="Unassembled WGS sequence"/>
</dbReference>
<dbReference type="EMBL" id="QGKV02000649">
    <property type="protein sequence ID" value="KAF3576401.1"/>
    <property type="molecule type" value="Genomic_DNA"/>
</dbReference>
<sequence>MYIGKCTPKVYTDKYTENCTPENVHREMYTEKCTTCVLLAVLSSCGRASYQSVHQSVHQKCTPEVYIGGCTPRKGRPEVYTEKCRPEVYTKKCTQRSVHREVYTGKGTPECTSESVHRKCTPISTPRTVHREMYTEKCTQRSVHRKVYNEGVHLPVYTKVYNVRPPCCPQLLWPGLISKCTPKCTPEVYTGSVHQKCTPEVYIGGVSDALV</sequence>
<accession>A0ABQ7DHJ8</accession>
<evidence type="ECO:0008006" key="3">
    <source>
        <dbReference type="Google" id="ProtNLM"/>
    </source>
</evidence>
<reference evidence="1 2" key="1">
    <citation type="journal article" date="2020" name="BMC Genomics">
        <title>Intraspecific diversification of the crop wild relative Brassica cretica Lam. using demographic model selection.</title>
        <authorList>
            <person name="Kioukis A."/>
            <person name="Michalopoulou V.A."/>
            <person name="Briers L."/>
            <person name="Pirintsos S."/>
            <person name="Studholme D.J."/>
            <person name="Pavlidis P."/>
            <person name="Sarris P.F."/>
        </authorList>
    </citation>
    <scope>NUCLEOTIDE SEQUENCE [LARGE SCALE GENOMIC DNA]</scope>
    <source>
        <strain evidence="2">cv. PFS-1207/04</strain>
    </source>
</reference>
<gene>
    <name evidence="1" type="ORF">DY000_02032088</name>
</gene>
<evidence type="ECO:0000313" key="2">
    <source>
        <dbReference type="Proteomes" id="UP000266723"/>
    </source>
</evidence>
<proteinExistence type="predicted"/>
<protein>
    <recommendedName>
        <fullName evidence="3">EMI domain-containing protein</fullName>
    </recommendedName>
</protein>